<name>A0AAW1TJ14_9CUCU</name>
<dbReference type="SUPFAM" id="SSF50156">
    <property type="entry name" value="PDZ domain-like"/>
    <property type="match status" value="1"/>
</dbReference>
<evidence type="ECO:0000313" key="3">
    <source>
        <dbReference type="EMBL" id="KAK9869725.1"/>
    </source>
</evidence>
<evidence type="ECO:0000256" key="1">
    <source>
        <dbReference type="SAM" id="MobiDB-lite"/>
    </source>
</evidence>
<reference evidence="3 4" key="1">
    <citation type="submission" date="2023-03" db="EMBL/GenBank/DDBJ databases">
        <title>Genome insight into feeding habits of ladybird beetles.</title>
        <authorList>
            <person name="Li H.-S."/>
            <person name="Huang Y.-H."/>
            <person name="Pang H."/>
        </authorList>
    </citation>
    <scope>NUCLEOTIDE SEQUENCE [LARGE SCALE GENOMIC DNA]</scope>
    <source>
        <strain evidence="3">SYSU_2023b</strain>
        <tissue evidence="3">Whole body</tissue>
    </source>
</reference>
<dbReference type="PROSITE" id="PS50106">
    <property type="entry name" value="PDZ"/>
    <property type="match status" value="1"/>
</dbReference>
<gene>
    <name evidence="3" type="ORF">WA026_003462</name>
</gene>
<evidence type="ECO:0000313" key="4">
    <source>
        <dbReference type="Proteomes" id="UP001431783"/>
    </source>
</evidence>
<dbReference type="GO" id="GO:0016020">
    <property type="term" value="C:membrane"/>
    <property type="evidence" value="ECO:0007669"/>
    <property type="project" value="TreeGrafter"/>
</dbReference>
<evidence type="ECO:0000259" key="2">
    <source>
        <dbReference type="PROSITE" id="PS50106"/>
    </source>
</evidence>
<dbReference type="GO" id="GO:0005794">
    <property type="term" value="C:Golgi apparatus"/>
    <property type="evidence" value="ECO:0007669"/>
    <property type="project" value="InterPro"/>
</dbReference>
<dbReference type="InterPro" id="IPR001478">
    <property type="entry name" value="PDZ"/>
</dbReference>
<accession>A0AAW1TJ14</accession>
<proteinExistence type="predicted"/>
<dbReference type="SMART" id="SM00228">
    <property type="entry name" value="PDZ"/>
    <property type="match status" value="1"/>
</dbReference>
<sequence length="836" mass="94005">MASIGFRWLDILEKEFDKSFVELDLTVGEWESEEPDVVFNIRQKLCSLSSCFAQLTHKAQTIFQNSAKIEAELIHLRTELVESKSKREVLEQELHNFLLQLHSAQLSHLPGSLDGKKQDPNFKPDVDNIRRRLEAELRISPVHINKGGKEVDEIKLSPPLIENAQHRIENAQLINENASLRHSILALNSEVYGAKLAAKYLDKELAGRIQQLQLLGREMRGEIRDKLWRQLESEILLQRHKTVVRACRRNSVLSCSEKSCPKPAVPSSEAESVDENNLEQFGEVRTVLVKRKQGQGLGISITGGREHGVPILISELEPRGPAAMTEKLFIGDAILYVNDKDLRQACHKEAVDILQQQSGDCLLQVQYIAADDSDNSIEEDSYNFRFFDPVESNGGISNNSNVRDVLNTPTAPRTPESSVSRCTSRASIYNFSDPKSLPVNKVEGNRNSSNKLNIYQKVLLDSKITNTSYNFSNVNIGQKETDPTINSNEFRNEINQNIIEKQNTGSSVTPDNKQLIEFNKTSNFLNKIIPFINKDDISVISDILLADNSKDLIQFEDVNTCNNENFNSSLNSLTSENFSSPMQTSTDMILDSEILSTDIASNDSHSPKNLQTDTSMKKLNYIAKFGNVCASNDSLCDPKSDQSLLNSDESCGSSPVRKNKRDFRKPQRKLKKKYFGVKTLQSIFNKHDGYSDVSTTASDYEDEKKVSSTENHKEKGNPKEGSEETTIYKCKAVYTDTSPQFEENVHNILSDIFVKNFPNTNVETITPSVQKPIVNKKYFSFHGQNLRVGKALRLCPNENNDLGNEQRKEKLLARYVYNSNSSSGDGVGDPFFGTPV</sequence>
<dbReference type="AlphaFoldDB" id="A0AAW1TJ14"/>
<dbReference type="GO" id="GO:0030140">
    <property type="term" value="C:trans-Golgi network transport vesicle"/>
    <property type="evidence" value="ECO:0007669"/>
    <property type="project" value="TreeGrafter"/>
</dbReference>
<keyword evidence="4" id="KW-1185">Reference proteome</keyword>
<dbReference type="GO" id="GO:0044325">
    <property type="term" value="F:transmembrane transporter binding"/>
    <property type="evidence" value="ECO:0007669"/>
    <property type="project" value="TreeGrafter"/>
</dbReference>
<dbReference type="PANTHER" id="PTHR16528:SF2">
    <property type="entry name" value="GOLGI-ASSOCIATED PDZ AND COILED-COIL MOTIF-CONTAINING PROTEIN"/>
    <property type="match status" value="1"/>
</dbReference>
<dbReference type="Pfam" id="PF00595">
    <property type="entry name" value="PDZ"/>
    <property type="match status" value="1"/>
</dbReference>
<organism evidence="3 4">
    <name type="scientific">Henosepilachna vigintioctopunctata</name>
    <dbReference type="NCBI Taxonomy" id="420089"/>
    <lineage>
        <taxon>Eukaryota</taxon>
        <taxon>Metazoa</taxon>
        <taxon>Ecdysozoa</taxon>
        <taxon>Arthropoda</taxon>
        <taxon>Hexapoda</taxon>
        <taxon>Insecta</taxon>
        <taxon>Pterygota</taxon>
        <taxon>Neoptera</taxon>
        <taxon>Endopterygota</taxon>
        <taxon>Coleoptera</taxon>
        <taxon>Polyphaga</taxon>
        <taxon>Cucujiformia</taxon>
        <taxon>Coccinelloidea</taxon>
        <taxon>Coccinellidae</taxon>
        <taxon>Epilachninae</taxon>
        <taxon>Epilachnini</taxon>
        <taxon>Henosepilachna</taxon>
    </lineage>
</organism>
<dbReference type="Proteomes" id="UP001431783">
    <property type="component" value="Unassembled WGS sequence"/>
</dbReference>
<dbReference type="InterPro" id="IPR038879">
    <property type="entry name" value="GOPC"/>
</dbReference>
<dbReference type="InterPro" id="IPR036034">
    <property type="entry name" value="PDZ_sf"/>
</dbReference>
<feature type="compositionally biased region" description="Polar residues" evidence="1">
    <location>
        <begin position="641"/>
        <end position="653"/>
    </location>
</feature>
<feature type="domain" description="PDZ" evidence="2">
    <location>
        <begin position="285"/>
        <end position="369"/>
    </location>
</feature>
<feature type="region of interest" description="Disordered" evidence="1">
    <location>
        <begin position="397"/>
        <end position="419"/>
    </location>
</feature>
<comment type="caution">
    <text evidence="3">The sequence shown here is derived from an EMBL/GenBank/DDBJ whole genome shotgun (WGS) entry which is preliminary data.</text>
</comment>
<feature type="region of interest" description="Disordered" evidence="1">
    <location>
        <begin position="641"/>
        <end position="669"/>
    </location>
</feature>
<feature type="compositionally biased region" description="Basic residues" evidence="1">
    <location>
        <begin position="657"/>
        <end position="669"/>
    </location>
</feature>
<dbReference type="PANTHER" id="PTHR16528">
    <property type="entry name" value="GOLGI-ASSOCIATED PDZ AND COILED-COIL MOTIF-CONTAINING"/>
    <property type="match status" value="1"/>
</dbReference>
<dbReference type="EMBL" id="JARQZJ010000001">
    <property type="protein sequence ID" value="KAK9869725.1"/>
    <property type="molecule type" value="Genomic_DNA"/>
</dbReference>
<dbReference type="Gene3D" id="2.30.42.10">
    <property type="match status" value="1"/>
</dbReference>
<dbReference type="GO" id="GO:2000009">
    <property type="term" value="P:negative regulation of protein localization to cell surface"/>
    <property type="evidence" value="ECO:0007669"/>
    <property type="project" value="TreeGrafter"/>
</dbReference>
<feature type="region of interest" description="Disordered" evidence="1">
    <location>
        <begin position="694"/>
        <end position="723"/>
    </location>
</feature>
<feature type="compositionally biased region" description="Basic and acidic residues" evidence="1">
    <location>
        <begin position="702"/>
        <end position="722"/>
    </location>
</feature>
<protein>
    <recommendedName>
        <fullName evidence="2">PDZ domain-containing protein</fullName>
    </recommendedName>
</protein>